<evidence type="ECO:0000256" key="4">
    <source>
        <dbReference type="ARBA" id="ARBA00023015"/>
    </source>
</evidence>
<evidence type="ECO:0000313" key="12">
    <source>
        <dbReference type="Proteomes" id="UP000036987"/>
    </source>
</evidence>
<dbReference type="GO" id="GO:0008270">
    <property type="term" value="F:zinc ion binding"/>
    <property type="evidence" value="ECO:0007669"/>
    <property type="project" value="UniProtKB-KW"/>
</dbReference>
<evidence type="ECO:0000256" key="2">
    <source>
        <dbReference type="ARBA" id="ARBA00022771"/>
    </source>
</evidence>
<reference evidence="12" key="1">
    <citation type="journal article" date="2016" name="Nature">
        <title>The genome of the seagrass Zostera marina reveals angiosperm adaptation to the sea.</title>
        <authorList>
            <person name="Olsen J.L."/>
            <person name="Rouze P."/>
            <person name="Verhelst B."/>
            <person name="Lin Y.-C."/>
            <person name="Bayer T."/>
            <person name="Collen J."/>
            <person name="Dattolo E."/>
            <person name="De Paoli E."/>
            <person name="Dittami S."/>
            <person name="Maumus F."/>
            <person name="Michel G."/>
            <person name="Kersting A."/>
            <person name="Lauritano C."/>
            <person name="Lohaus R."/>
            <person name="Toepel M."/>
            <person name="Tonon T."/>
            <person name="Vanneste K."/>
            <person name="Amirebrahimi M."/>
            <person name="Brakel J."/>
            <person name="Bostroem C."/>
            <person name="Chovatia M."/>
            <person name="Grimwood J."/>
            <person name="Jenkins J.W."/>
            <person name="Jueterbock A."/>
            <person name="Mraz A."/>
            <person name="Stam W.T."/>
            <person name="Tice H."/>
            <person name="Bornberg-Bauer E."/>
            <person name="Green P.J."/>
            <person name="Pearson G.A."/>
            <person name="Procaccini G."/>
            <person name="Duarte C.M."/>
            <person name="Schmutz J."/>
            <person name="Reusch T.B.H."/>
            <person name="Van de Peer Y."/>
        </authorList>
    </citation>
    <scope>NUCLEOTIDE SEQUENCE [LARGE SCALE GENOMIC DNA]</scope>
    <source>
        <strain evidence="12">cv. Finnish</strain>
    </source>
</reference>
<dbReference type="PROSITE" id="PS50884">
    <property type="entry name" value="ZF_DOF_2"/>
    <property type="match status" value="1"/>
</dbReference>
<dbReference type="PROSITE" id="PS01361">
    <property type="entry name" value="ZF_DOF_1"/>
    <property type="match status" value="1"/>
</dbReference>
<keyword evidence="1 9" id="KW-0479">Metal-binding</keyword>
<evidence type="ECO:0000256" key="3">
    <source>
        <dbReference type="ARBA" id="ARBA00022833"/>
    </source>
</evidence>
<comment type="function">
    <text evidence="9">Transcription factor that binds specifically to a 5'-AA[AG]G-3' consensus core sequence.</text>
</comment>
<dbReference type="Pfam" id="PF02701">
    <property type="entry name" value="Zn_ribbon_Dof"/>
    <property type="match status" value="1"/>
</dbReference>
<keyword evidence="3 9" id="KW-0862">Zinc</keyword>
<name>A0A0K9Q301_ZOSMR</name>
<dbReference type="InterPro" id="IPR045174">
    <property type="entry name" value="Dof"/>
</dbReference>
<evidence type="ECO:0000256" key="8">
    <source>
        <dbReference type="PROSITE-ProRule" id="PRU00071"/>
    </source>
</evidence>
<comment type="caution">
    <text evidence="11">The sequence shown here is derived from an EMBL/GenBank/DDBJ whole genome shotgun (WGS) entry which is preliminary data.</text>
</comment>
<evidence type="ECO:0000256" key="5">
    <source>
        <dbReference type="ARBA" id="ARBA00023125"/>
    </source>
</evidence>
<dbReference type="GO" id="GO:0003677">
    <property type="term" value="F:DNA binding"/>
    <property type="evidence" value="ECO:0007669"/>
    <property type="project" value="UniProtKB-UniRule"/>
</dbReference>
<proteinExistence type="predicted"/>
<dbReference type="EMBL" id="LFYR01000145">
    <property type="protein sequence ID" value="KMZ75623.1"/>
    <property type="molecule type" value="Genomic_DNA"/>
</dbReference>
<sequence length="199" mass="22112">MKMETAKKVGKQQADQLKCPRCDSINTKFCYYNNYSLSQPRYFCKACRRYWTHGGSLRNIPIGGGCRKNKRFSSSSSSSKKFLAHQTAHLGLSSLLEISNVNANNMSVSTAGLPTFFDLLMGGFLESSNNNNNYTAGIPDWYPLVQQEQQQQQLVSPFEAMPAAAIDEEIWRNVTMEGGSLDLLGRDCCIGSSLHSLFG</sequence>
<dbReference type="Proteomes" id="UP000036987">
    <property type="component" value="Unassembled WGS sequence"/>
</dbReference>
<evidence type="ECO:0000256" key="7">
    <source>
        <dbReference type="ARBA" id="ARBA00023242"/>
    </source>
</evidence>
<dbReference type="OrthoDB" id="1927254at2759"/>
<protein>
    <recommendedName>
        <fullName evidence="9">Dof zinc finger protein</fullName>
    </recommendedName>
</protein>
<accession>A0A0K9Q301</accession>
<keyword evidence="7 8" id="KW-0539">Nucleus</keyword>
<dbReference type="PANTHER" id="PTHR31992">
    <property type="entry name" value="DOF ZINC FINGER PROTEIN DOF1.4-RELATED"/>
    <property type="match status" value="1"/>
</dbReference>
<evidence type="ECO:0000256" key="9">
    <source>
        <dbReference type="RuleBase" id="RU369094"/>
    </source>
</evidence>
<keyword evidence="6 9" id="KW-0804">Transcription</keyword>
<organism evidence="11 12">
    <name type="scientific">Zostera marina</name>
    <name type="common">Eelgrass</name>
    <dbReference type="NCBI Taxonomy" id="29655"/>
    <lineage>
        <taxon>Eukaryota</taxon>
        <taxon>Viridiplantae</taxon>
        <taxon>Streptophyta</taxon>
        <taxon>Embryophyta</taxon>
        <taxon>Tracheophyta</taxon>
        <taxon>Spermatophyta</taxon>
        <taxon>Magnoliopsida</taxon>
        <taxon>Liliopsida</taxon>
        <taxon>Zosteraceae</taxon>
        <taxon>Zostera</taxon>
    </lineage>
</organism>
<evidence type="ECO:0000313" key="11">
    <source>
        <dbReference type="EMBL" id="KMZ75623.1"/>
    </source>
</evidence>
<keyword evidence="5 8" id="KW-0238">DNA-binding</keyword>
<evidence type="ECO:0000259" key="10">
    <source>
        <dbReference type="PROSITE" id="PS50884"/>
    </source>
</evidence>
<dbReference type="GO" id="GO:0005634">
    <property type="term" value="C:nucleus"/>
    <property type="evidence" value="ECO:0007669"/>
    <property type="project" value="UniProtKB-SubCell"/>
</dbReference>
<dbReference type="InterPro" id="IPR003851">
    <property type="entry name" value="Znf_Dof"/>
</dbReference>
<keyword evidence="12" id="KW-1185">Reference proteome</keyword>
<keyword evidence="4 9" id="KW-0805">Transcription regulation</keyword>
<dbReference type="GO" id="GO:0003700">
    <property type="term" value="F:DNA-binding transcription factor activity"/>
    <property type="evidence" value="ECO:0007669"/>
    <property type="project" value="UniProtKB-UniRule"/>
</dbReference>
<feature type="domain" description="Dof-type" evidence="10">
    <location>
        <begin position="17"/>
        <end position="71"/>
    </location>
</feature>
<keyword evidence="2 8" id="KW-0863">Zinc-finger</keyword>
<evidence type="ECO:0000256" key="1">
    <source>
        <dbReference type="ARBA" id="ARBA00022723"/>
    </source>
</evidence>
<dbReference type="PANTHER" id="PTHR31992:SF123">
    <property type="entry name" value="DOF ZINC FINGER PROTEIN"/>
    <property type="match status" value="1"/>
</dbReference>
<dbReference type="AlphaFoldDB" id="A0A0K9Q301"/>
<gene>
    <name evidence="11" type="ORF">ZOSMA_112G00390</name>
</gene>
<evidence type="ECO:0000256" key="6">
    <source>
        <dbReference type="ARBA" id="ARBA00023163"/>
    </source>
</evidence>
<comment type="subcellular location">
    <subcellularLocation>
        <location evidence="8 9">Nucleus</location>
    </subcellularLocation>
</comment>